<dbReference type="PANTHER" id="PTHR13847">
    <property type="entry name" value="SARCOSINE DEHYDROGENASE-RELATED"/>
    <property type="match status" value="1"/>
</dbReference>
<dbReference type="AlphaFoldDB" id="A0A1H5X7I4"/>
<organism evidence="3 4">
    <name type="scientific">Algoriphagus boritolerans DSM 17298 = JCM 18970</name>
    <dbReference type="NCBI Taxonomy" id="1120964"/>
    <lineage>
        <taxon>Bacteria</taxon>
        <taxon>Pseudomonadati</taxon>
        <taxon>Bacteroidota</taxon>
        <taxon>Cytophagia</taxon>
        <taxon>Cytophagales</taxon>
        <taxon>Cyclobacteriaceae</taxon>
        <taxon>Algoriphagus</taxon>
    </lineage>
</organism>
<gene>
    <name evidence="3" type="ORF">SAMN03080598_02391</name>
</gene>
<dbReference type="InterPro" id="IPR006076">
    <property type="entry name" value="FAD-dep_OxRdtase"/>
</dbReference>
<evidence type="ECO:0000313" key="4">
    <source>
        <dbReference type="Proteomes" id="UP000236736"/>
    </source>
</evidence>
<sequence>MPLIWDMEIDFLIIGQGIAGTAMGYRLEQAGQSFLIFDLPESNKSSRVAAGLYNPVTGRKMVKSWMAEYLFPKIEPFYQEMEKITGRQFLTKEKIYRPFLSIEEQNEWMGHSSDPKIALFIDEIFTTSQYPELRDPFGGVLLRLSGWLNIKDYLDGMGEYFGDRLLRTEFDENLLEKTPQGWRYDQTINAKSLLYCNGLGALQSRFFSYLPFAPVKGEILEVEQAFDPDFIVNRGVFRVKLEKGVYRVGSTYTWHDLGSGPTESAKNEILSKLLEVVRVPVTAVKSHKVGIRPATKDRKPFLGKHPKEDSVYMFNGFGAKGVSLVPYFSKIMTEYLIKSQPILPEVDIARYFKYI</sequence>
<name>A0A1H5X7I4_9BACT</name>
<dbReference type="GO" id="GO:0016491">
    <property type="term" value="F:oxidoreductase activity"/>
    <property type="evidence" value="ECO:0007669"/>
    <property type="project" value="UniProtKB-KW"/>
</dbReference>
<dbReference type="STRING" id="1120964.GCA_001313265_02023"/>
<dbReference type="EMBL" id="FNVR01000012">
    <property type="protein sequence ID" value="SEG07435.1"/>
    <property type="molecule type" value="Genomic_DNA"/>
</dbReference>
<dbReference type="PANTHER" id="PTHR13847:SF289">
    <property type="entry name" value="GLYCINE OXIDASE"/>
    <property type="match status" value="1"/>
</dbReference>
<evidence type="ECO:0000256" key="1">
    <source>
        <dbReference type="ARBA" id="ARBA00023002"/>
    </source>
</evidence>
<dbReference type="Proteomes" id="UP000236736">
    <property type="component" value="Unassembled WGS sequence"/>
</dbReference>
<keyword evidence="4" id="KW-1185">Reference proteome</keyword>
<evidence type="ECO:0000313" key="3">
    <source>
        <dbReference type="EMBL" id="SEG07435.1"/>
    </source>
</evidence>
<protein>
    <submittedName>
        <fullName evidence="3">Glycine/D-amino acid oxidase</fullName>
    </submittedName>
</protein>
<dbReference type="Gene3D" id="3.30.9.10">
    <property type="entry name" value="D-Amino Acid Oxidase, subunit A, domain 2"/>
    <property type="match status" value="1"/>
</dbReference>
<evidence type="ECO:0000259" key="2">
    <source>
        <dbReference type="Pfam" id="PF01266"/>
    </source>
</evidence>
<dbReference type="SUPFAM" id="SSF51971">
    <property type="entry name" value="Nucleotide-binding domain"/>
    <property type="match status" value="1"/>
</dbReference>
<feature type="domain" description="FAD dependent oxidoreductase" evidence="2">
    <location>
        <begin position="10"/>
        <end position="334"/>
    </location>
</feature>
<keyword evidence="1" id="KW-0560">Oxidoreductase</keyword>
<dbReference type="Gene3D" id="3.50.50.60">
    <property type="entry name" value="FAD/NAD(P)-binding domain"/>
    <property type="match status" value="1"/>
</dbReference>
<proteinExistence type="predicted"/>
<dbReference type="Pfam" id="PF01266">
    <property type="entry name" value="DAO"/>
    <property type="match status" value="1"/>
</dbReference>
<dbReference type="GO" id="GO:0005737">
    <property type="term" value="C:cytoplasm"/>
    <property type="evidence" value="ECO:0007669"/>
    <property type="project" value="TreeGrafter"/>
</dbReference>
<dbReference type="RefSeq" id="WP_235009947.1">
    <property type="nucleotide sequence ID" value="NZ_FNVR01000012.1"/>
</dbReference>
<dbReference type="InterPro" id="IPR036188">
    <property type="entry name" value="FAD/NAD-bd_sf"/>
</dbReference>
<reference evidence="4" key="1">
    <citation type="submission" date="2016-10" db="EMBL/GenBank/DDBJ databases">
        <authorList>
            <person name="Varghese N."/>
            <person name="Submissions S."/>
        </authorList>
    </citation>
    <scope>NUCLEOTIDE SEQUENCE [LARGE SCALE GENOMIC DNA]</scope>
    <source>
        <strain evidence="4">DSM 17298</strain>
    </source>
</reference>
<accession>A0A1H5X7I4</accession>